<dbReference type="OrthoDB" id="95248at2"/>
<protein>
    <submittedName>
        <fullName evidence="2">GNAT family N-acetyltransferase</fullName>
    </submittedName>
</protein>
<dbReference type="AlphaFoldDB" id="A0A3N0I3F5"/>
<dbReference type="InterPro" id="IPR000182">
    <property type="entry name" value="GNAT_dom"/>
</dbReference>
<dbReference type="CDD" id="cd04301">
    <property type="entry name" value="NAT_SF"/>
    <property type="match status" value="2"/>
</dbReference>
<gene>
    <name evidence="2" type="ORF">EDX97_00140</name>
</gene>
<dbReference type="Gene3D" id="3.40.630.30">
    <property type="match status" value="2"/>
</dbReference>
<reference evidence="2 3" key="1">
    <citation type="submission" date="2018-11" db="EMBL/GenBank/DDBJ databases">
        <title>Clostridium sp. nov., a member of the family Erysipelotrichaceae isolated from pig faeces.</title>
        <authorList>
            <person name="Chang Y.-H."/>
        </authorList>
    </citation>
    <scope>NUCLEOTIDE SEQUENCE [LARGE SCALE GENOMIC DNA]</scope>
    <source>
        <strain evidence="2 3">YH-panp20</strain>
    </source>
</reference>
<dbReference type="PANTHER" id="PTHR43415">
    <property type="entry name" value="SPERMIDINE N(1)-ACETYLTRANSFERASE"/>
    <property type="match status" value="1"/>
</dbReference>
<keyword evidence="3" id="KW-1185">Reference proteome</keyword>
<dbReference type="SUPFAM" id="SSF55729">
    <property type="entry name" value="Acyl-CoA N-acyltransferases (Nat)"/>
    <property type="match status" value="2"/>
</dbReference>
<name>A0A3N0I3F5_9FIRM</name>
<organism evidence="2 3">
    <name type="scientific">Absicoccus porci</name>
    <dbReference type="NCBI Taxonomy" id="2486576"/>
    <lineage>
        <taxon>Bacteria</taxon>
        <taxon>Bacillati</taxon>
        <taxon>Bacillota</taxon>
        <taxon>Erysipelotrichia</taxon>
        <taxon>Erysipelotrichales</taxon>
        <taxon>Erysipelotrichaceae</taxon>
        <taxon>Absicoccus</taxon>
    </lineage>
</organism>
<dbReference type="GO" id="GO:0016747">
    <property type="term" value="F:acyltransferase activity, transferring groups other than amino-acyl groups"/>
    <property type="evidence" value="ECO:0007669"/>
    <property type="project" value="InterPro"/>
</dbReference>
<proteinExistence type="predicted"/>
<dbReference type="InterPro" id="IPR016181">
    <property type="entry name" value="Acyl_CoA_acyltransferase"/>
</dbReference>
<dbReference type="Pfam" id="PF13302">
    <property type="entry name" value="Acetyltransf_3"/>
    <property type="match status" value="1"/>
</dbReference>
<evidence type="ECO:0000313" key="2">
    <source>
        <dbReference type="EMBL" id="RNM31020.1"/>
    </source>
</evidence>
<dbReference type="Pfam" id="PF00583">
    <property type="entry name" value="Acetyltransf_1"/>
    <property type="match status" value="1"/>
</dbReference>
<dbReference type="PROSITE" id="PS51186">
    <property type="entry name" value="GNAT"/>
    <property type="match status" value="2"/>
</dbReference>
<dbReference type="PANTHER" id="PTHR43415:SF3">
    <property type="entry name" value="GNAT-FAMILY ACETYLTRANSFERASE"/>
    <property type="match status" value="1"/>
</dbReference>
<accession>A0A3N0I3F5</accession>
<evidence type="ECO:0000313" key="3">
    <source>
        <dbReference type="Proteomes" id="UP000276568"/>
    </source>
</evidence>
<dbReference type="EMBL" id="RJQC01000001">
    <property type="protein sequence ID" value="RNM31020.1"/>
    <property type="molecule type" value="Genomic_DNA"/>
</dbReference>
<feature type="domain" description="N-acetyltransferase" evidence="1">
    <location>
        <begin position="168"/>
        <end position="329"/>
    </location>
</feature>
<evidence type="ECO:0000259" key="1">
    <source>
        <dbReference type="PROSITE" id="PS51186"/>
    </source>
</evidence>
<feature type="domain" description="N-acetyltransferase" evidence="1">
    <location>
        <begin position="8"/>
        <end position="166"/>
    </location>
</feature>
<sequence length="334" mass="38782">MENNRMEILYREIKEDDILTQKKEILELFKLLFDEDKKREKISEMYYENMSKFCKDGSAILLGAFCKNVLVGFHWAYEINWGGQKRIHSYFIAVNESYQNMSVGTKLQKMLEKIAISREIYIIDTNCEKENKQSYRYHLKQGFEVESYRMIKKLEDRGAEMIIQGEKVILRALEKNDADLLLDIINDPDTENMLGGSSYPVSYDMQCEWIENQKNDDTVFRTIIALNDEKKTGIGTIILSNIDMKNGTAEVHVKLAVANSRGKGYGTDAVNTIVKYAFNEMRLNCIYAEILEYNQPSIRLFEKCGFKKEGTLYSRIYKGGKYINLMSFSKVKGI</sequence>
<dbReference type="Proteomes" id="UP000276568">
    <property type="component" value="Unassembled WGS sequence"/>
</dbReference>
<keyword evidence="2" id="KW-0808">Transferase</keyword>
<comment type="caution">
    <text evidence="2">The sequence shown here is derived from an EMBL/GenBank/DDBJ whole genome shotgun (WGS) entry which is preliminary data.</text>
</comment>